<sequence>MLKFKKEPIKNGKLWIIFGVLFLLSVPWYLPVGSYKPLILGIPYWGWIVILVSLAFSATITYAIKYLWITEEDPNMKEEEK</sequence>
<keyword evidence="1" id="KW-0812">Transmembrane</keyword>
<evidence type="ECO:0008006" key="4">
    <source>
        <dbReference type="Google" id="ProtNLM"/>
    </source>
</evidence>
<dbReference type="RefSeq" id="WP_089531302.1">
    <property type="nucleotide sequence ID" value="NZ_CP022437.1"/>
</dbReference>
<keyword evidence="1" id="KW-1133">Transmembrane helix</keyword>
<gene>
    <name evidence="2" type="ORF">CFK40_05480</name>
</gene>
<keyword evidence="1" id="KW-0472">Membrane</keyword>
<dbReference type="Proteomes" id="UP000204391">
    <property type="component" value="Chromosome"/>
</dbReference>
<evidence type="ECO:0000256" key="1">
    <source>
        <dbReference type="SAM" id="Phobius"/>
    </source>
</evidence>
<dbReference type="OrthoDB" id="2112928at2"/>
<dbReference type="EMBL" id="CP022437">
    <property type="protein sequence ID" value="ASN04500.1"/>
    <property type="molecule type" value="Genomic_DNA"/>
</dbReference>
<accession>A0A221MA68</accession>
<dbReference type="KEGG" id="vne:CFK40_05480"/>
<organism evidence="2 3">
    <name type="scientific">Virgibacillus necropolis</name>
    <dbReference type="NCBI Taxonomy" id="163877"/>
    <lineage>
        <taxon>Bacteria</taxon>
        <taxon>Bacillati</taxon>
        <taxon>Bacillota</taxon>
        <taxon>Bacilli</taxon>
        <taxon>Bacillales</taxon>
        <taxon>Bacillaceae</taxon>
        <taxon>Virgibacillus</taxon>
    </lineage>
</organism>
<evidence type="ECO:0000313" key="3">
    <source>
        <dbReference type="Proteomes" id="UP000204391"/>
    </source>
</evidence>
<name>A0A221MA68_9BACI</name>
<reference evidence="2 3" key="1">
    <citation type="journal article" date="2003" name="Int. J. Syst. Evol. Microbiol.">
        <title>Virgibacillus carmonensis sp. nov., Virgibacillus necropolis sp. nov. and Virgibacillus picturae sp. nov., three novel species isolated from deteriorated mural paintings, transfer of the species of the genus salibacillus to Virgibacillus, as Virgibacillus marismortui comb. nov. and Virgibacillus salexigens comb. nov., and emended description of the genus Virgibacillus.</title>
        <authorList>
            <person name="Heyrman J."/>
            <person name="Logan N.A."/>
            <person name="Busse H.J."/>
            <person name="Balcaen A."/>
            <person name="Lebbe L."/>
            <person name="Rodriguez-Diaz M."/>
            <person name="Swings J."/>
            <person name="De Vos P."/>
        </authorList>
    </citation>
    <scope>NUCLEOTIDE SEQUENCE [LARGE SCALE GENOMIC DNA]</scope>
    <source>
        <strain evidence="2 3">LMG 19488</strain>
    </source>
</reference>
<keyword evidence="3" id="KW-1185">Reference proteome</keyword>
<evidence type="ECO:0000313" key="2">
    <source>
        <dbReference type="EMBL" id="ASN04500.1"/>
    </source>
</evidence>
<feature type="transmembrane region" description="Helical" evidence="1">
    <location>
        <begin position="12"/>
        <end position="30"/>
    </location>
</feature>
<feature type="transmembrane region" description="Helical" evidence="1">
    <location>
        <begin position="42"/>
        <end position="68"/>
    </location>
</feature>
<protein>
    <recommendedName>
        <fullName evidence="4">DUF3311 domain-containing protein</fullName>
    </recommendedName>
</protein>
<proteinExistence type="predicted"/>
<dbReference type="AlphaFoldDB" id="A0A221MA68"/>